<gene>
    <name evidence="2" type="ORF">BE0216_03725</name>
    <name evidence="1" type="ORF">BEUL_1290</name>
</gene>
<dbReference type="RefSeq" id="WP_094636862.1">
    <property type="nucleotide sequence ID" value="NZ_CP062938.1"/>
</dbReference>
<evidence type="ECO:0000313" key="3">
    <source>
        <dbReference type="Proteomes" id="UP000216057"/>
    </source>
</evidence>
<keyword evidence="4" id="KW-1185">Reference proteome</keyword>
<dbReference type="KEGG" id="beu:BE0216_03725"/>
<sequence length="173" mass="19213">MRQSDSDLNVVRVGVETVDLSIREDLDADALVYDMLHRIDFDAAGLPNVVVQSEIDPATESLLLDHDVVLYSCGAPEQPDWNLKAWIWRFTLSLTVLSSDPMRCRRISALLNRRIASWPYEEPTDHGKVGRLVDNPGFRKISAGDMTTSKTITARTSTKLVQAASPTNTTMPA</sequence>
<proteinExistence type="predicted"/>
<dbReference type="EMBL" id="MWWZ01000006">
    <property type="protein sequence ID" value="OZG68277.1"/>
    <property type="molecule type" value="Genomic_DNA"/>
</dbReference>
<organism evidence="1 3">
    <name type="scientific">Bifidobacterium eulemuris</name>
    <dbReference type="NCBI Taxonomy" id="1765219"/>
    <lineage>
        <taxon>Bacteria</taxon>
        <taxon>Bacillati</taxon>
        <taxon>Actinomycetota</taxon>
        <taxon>Actinomycetes</taxon>
        <taxon>Bifidobacteriales</taxon>
        <taxon>Bifidobacteriaceae</taxon>
        <taxon>Bifidobacterium</taxon>
    </lineage>
</organism>
<dbReference type="Proteomes" id="UP000593943">
    <property type="component" value="Chromosome"/>
</dbReference>
<reference evidence="1 3" key="1">
    <citation type="journal article" date="2017" name="BMC Genomics">
        <title>Comparative genomic and phylogenomic analyses of the Bifidobacteriaceae family.</title>
        <authorList>
            <person name="Lugli G.A."/>
            <person name="Milani C."/>
            <person name="Turroni F."/>
            <person name="Duranti S."/>
            <person name="Mancabelli L."/>
            <person name="Mangifesta M."/>
            <person name="Ferrario C."/>
            <person name="Modesto M."/>
            <person name="Mattarelli P."/>
            <person name="Jiri K."/>
            <person name="van Sinderen D."/>
            <person name="Ventura M."/>
        </authorList>
    </citation>
    <scope>NUCLEOTIDE SEQUENCE [LARGE SCALE GENOMIC DNA]</scope>
    <source>
        <strain evidence="1 3">DSM 100216</strain>
    </source>
</reference>
<protein>
    <submittedName>
        <fullName evidence="1">Uncharacterized protein</fullName>
    </submittedName>
</protein>
<evidence type="ECO:0000313" key="1">
    <source>
        <dbReference type="EMBL" id="OZG68277.1"/>
    </source>
</evidence>
<reference evidence="2 4" key="2">
    <citation type="submission" date="2020-10" db="EMBL/GenBank/DDBJ databases">
        <title>Genome sequencing of Bifidobacterium eulemuris_DSMZ_100216.</title>
        <authorList>
            <person name="Kim J."/>
        </authorList>
    </citation>
    <scope>NUCLEOTIDE SEQUENCE [LARGE SCALE GENOMIC DNA]</scope>
    <source>
        <strain evidence="2 4">DSM 100216</strain>
    </source>
</reference>
<dbReference type="AlphaFoldDB" id="A0A261GA17"/>
<accession>A0A261GA17</accession>
<dbReference type="OrthoDB" id="10010057at2"/>
<evidence type="ECO:0000313" key="2">
    <source>
        <dbReference type="EMBL" id="QOL31669.1"/>
    </source>
</evidence>
<dbReference type="EMBL" id="CP062938">
    <property type="protein sequence ID" value="QOL31669.1"/>
    <property type="molecule type" value="Genomic_DNA"/>
</dbReference>
<name>A0A261GA17_9BIFI</name>
<evidence type="ECO:0000313" key="4">
    <source>
        <dbReference type="Proteomes" id="UP000593943"/>
    </source>
</evidence>
<dbReference type="Proteomes" id="UP000216057">
    <property type="component" value="Unassembled WGS sequence"/>
</dbReference>